<comment type="caution">
    <text evidence="1">The sequence shown here is derived from an EMBL/GenBank/DDBJ whole genome shotgun (WGS) entry which is preliminary data.</text>
</comment>
<gene>
    <name evidence="1" type="ORF">DS832_06940</name>
</gene>
<accession>A0A417Z639</accession>
<dbReference type="EMBL" id="QOCS01000014">
    <property type="protein sequence ID" value="RHW46079.1"/>
    <property type="molecule type" value="Genomic_DNA"/>
</dbReference>
<reference evidence="1 2" key="1">
    <citation type="submission" date="2018-07" db="EMBL/GenBank/DDBJ databases">
        <title>Genome sequences of six Lactobacillus spp. isolated from bumble bee guts.</title>
        <authorList>
            <person name="Motta E.V.S."/>
            <person name="Moran N.A."/>
        </authorList>
    </citation>
    <scope>NUCLEOTIDE SEQUENCE [LARGE SCALE GENOMIC DNA]</scope>
    <source>
        <strain evidence="1 2">LV-8.1</strain>
    </source>
</reference>
<evidence type="ECO:0000313" key="1">
    <source>
        <dbReference type="EMBL" id="RHW46079.1"/>
    </source>
</evidence>
<proteinExistence type="predicted"/>
<dbReference type="AlphaFoldDB" id="A0A417Z639"/>
<protein>
    <recommendedName>
        <fullName evidence="3">Phage tail family protein</fullName>
    </recommendedName>
</protein>
<evidence type="ECO:0008006" key="3">
    <source>
        <dbReference type="Google" id="ProtNLM"/>
    </source>
</evidence>
<organism evidence="1 2">
    <name type="scientific">Bombilactobacillus bombi</name>
    <dbReference type="NCBI Taxonomy" id="1303590"/>
    <lineage>
        <taxon>Bacteria</taxon>
        <taxon>Bacillati</taxon>
        <taxon>Bacillota</taxon>
        <taxon>Bacilli</taxon>
        <taxon>Lactobacillales</taxon>
        <taxon>Lactobacillaceae</taxon>
        <taxon>Bombilactobacillus</taxon>
    </lineage>
</organism>
<dbReference type="Proteomes" id="UP000284822">
    <property type="component" value="Unassembled WGS sequence"/>
</dbReference>
<name>A0A417Z639_9LACO</name>
<sequence length="287" mass="32742">MVKNLKGRYRSNTLFVKKQDEDEFPIQDYNGLHFLDLTLASPQTQPNFVSYSGTDGSQQRGPILFGARTATANFFLETDDEVSFTAKAHDIWQKFYSRTLMRLRQSISPGICVYTVAKGFDFTHLSYFDKSFSIQFDMPSGYRYSVLRSTDFPLDVKDNNQDGIDIGMNLPMEELKYTHSNGEFKIFNPSDFDIQPYEQHHDLNIIFKGTGSPTLENNDTGDIFSYNKTLISSDSLVLNGVHPMLNGNPCEIDTNHGDIQLVRKSWNHFSLTGFSGTVTFDFPFLYL</sequence>
<evidence type="ECO:0000313" key="2">
    <source>
        <dbReference type="Proteomes" id="UP000284822"/>
    </source>
</evidence>
<dbReference type="RefSeq" id="WP_118910926.1">
    <property type="nucleotide sequence ID" value="NZ_QOCS01000014.1"/>
</dbReference>